<evidence type="ECO:0000313" key="1">
    <source>
        <dbReference type="EMBL" id="KAI0039111.1"/>
    </source>
</evidence>
<reference evidence="1" key="2">
    <citation type="journal article" date="2022" name="New Phytol.">
        <title>Evolutionary transition to the ectomycorrhizal habit in the genomes of a hyperdiverse lineage of mushroom-forming fungi.</title>
        <authorList>
            <person name="Looney B."/>
            <person name="Miyauchi S."/>
            <person name="Morin E."/>
            <person name="Drula E."/>
            <person name="Courty P.E."/>
            <person name="Kohler A."/>
            <person name="Kuo A."/>
            <person name="LaButti K."/>
            <person name="Pangilinan J."/>
            <person name="Lipzen A."/>
            <person name="Riley R."/>
            <person name="Andreopoulos W."/>
            <person name="He G."/>
            <person name="Johnson J."/>
            <person name="Nolan M."/>
            <person name="Tritt A."/>
            <person name="Barry K.W."/>
            <person name="Grigoriev I.V."/>
            <person name="Nagy L.G."/>
            <person name="Hibbett D."/>
            <person name="Henrissat B."/>
            <person name="Matheny P.B."/>
            <person name="Labbe J."/>
            <person name="Martin F.M."/>
        </authorList>
    </citation>
    <scope>NUCLEOTIDE SEQUENCE</scope>
    <source>
        <strain evidence="1">FP105234-sp</strain>
    </source>
</reference>
<comment type="caution">
    <text evidence="1">The sequence shown here is derived from an EMBL/GenBank/DDBJ whole genome shotgun (WGS) entry which is preliminary data.</text>
</comment>
<dbReference type="Proteomes" id="UP000814033">
    <property type="component" value="Unassembled WGS sequence"/>
</dbReference>
<proteinExistence type="predicted"/>
<gene>
    <name evidence="1" type="ORF">FA95DRAFT_1577808</name>
</gene>
<accession>A0ACB8R647</accession>
<keyword evidence="2" id="KW-1185">Reference proteome</keyword>
<sequence>MPVGRLGGCLFGACSAAGPITVSDDNESVEPKEGEQEPWDGETLVVFKGVGPCVYCIGSQAFKDARGESLYAKYRKFPSYSAARFAYDEAVRLGETCPYSKAWDKKTKNGLPPRAVRGWRAAIYADNILYSFRFECAGNIFGAPLSAGTGTNRVFPDTKAPQTASRPPTVPPPIDCTQSTFVRIDLPPAHPHPFASNPNMPKSKPGKKTSQRKKSSSSKTPGQGRCDRPPWARGTKLAFLERWVSEYRKIAGNKGKVNKFYTKIARMFIIKYGYDLPVDQDTTKVLEDPDQAQLDVVSEYANVDNENCCMVPIHIRRLQNLLKASTSDTFTALIEKVVQAPQRGQAIHMYSKRYWSTKIAAHYDKLQGKGVGGNKDGDAHGGDKDSDGHGGDKDDNNKYKEEEGDDEDSRTDGDNGKANDHLQDELWAAETDNVKREMQALVDEAYDIAMEEYRSKFLQMPLTDEEREWTSAHAYMFLQPIVDMVLTRFNCAASLFIAGPVSSKNGHIEVNSTVSHMWLWLTRLIAADILRMAQKSANHSGSAATISDSDAQAQDAPAYDSNAHEASVATPSSSLSTTQHVKVTAKSTSPVHAVSPDTASPPTSAPDASKTNTEHDHFSPRTDISAPSGAAPLTSLTGNSSSLLSFSPAHLSPPALSSSTPPYPTTMSSHDNGSDSKSRPNTESLGPNTQRLLDGTSRAIVLDATSETAAGTNAVTSPGPQTAELSPSTAPINSIERGAHTPNESSSTPTPHDLTTSGAVANAPPAPHTTTLPITAAHNAITHPAVGSIALTAAADIHGAPVAATVASTTAPSSRIPPPADVVASSKSQADRGWPELFDRGVMKFRSAALGPDWQRLVTRFSMFEEALSFGEGPGESLSLGTKHRPEEVRQWQKSRRPWHNGKIQNLDTFMTRCEDWWNALQPAERFNSEGETMVPSASMDWTAVCITSPNGLLSVLAALLWWGLAVKDDQEDYSHECWLNVVVVVSTVLFVTHAGNVARAASMNQEVSGSSKGLKRRAQVLAPGAKSKKRSRK</sequence>
<dbReference type="EMBL" id="MU276355">
    <property type="protein sequence ID" value="KAI0039111.1"/>
    <property type="molecule type" value="Genomic_DNA"/>
</dbReference>
<name>A0ACB8R647_9AGAM</name>
<evidence type="ECO:0000313" key="2">
    <source>
        <dbReference type="Proteomes" id="UP000814033"/>
    </source>
</evidence>
<reference evidence="1" key="1">
    <citation type="submission" date="2021-02" db="EMBL/GenBank/DDBJ databases">
        <authorList>
            <consortium name="DOE Joint Genome Institute"/>
            <person name="Ahrendt S."/>
            <person name="Looney B.P."/>
            <person name="Miyauchi S."/>
            <person name="Morin E."/>
            <person name="Drula E."/>
            <person name="Courty P.E."/>
            <person name="Chicoki N."/>
            <person name="Fauchery L."/>
            <person name="Kohler A."/>
            <person name="Kuo A."/>
            <person name="Labutti K."/>
            <person name="Pangilinan J."/>
            <person name="Lipzen A."/>
            <person name="Riley R."/>
            <person name="Andreopoulos W."/>
            <person name="He G."/>
            <person name="Johnson J."/>
            <person name="Barry K.W."/>
            <person name="Grigoriev I.V."/>
            <person name="Nagy L."/>
            <person name="Hibbett D."/>
            <person name="Henrissat B."/>
            <person name="Matheny P.B."/>
            <person name="Labbe J."/>
            <person name="Martin F."/>
        </authorList>
    </citation>
    <scope>NUCLEOTIDE SEQUENCE</scope>
    <source>
        <strain evidence="1">FP105234-sp</strain>
    </source>
</reference>
<protein>
    <submittedName>
        <fullName evidence="1">Uncharacterized protein</fullName>
    </submittedName>
</protein>
<organism evidence="1 2">
    <name type="scientific">Auriscalpium vulgare</name>
    <dbReference type="NCBI Taxonomy" id="40419"/>
    <lineage>
        <taxon>Eukaryota</taxon>
        <taxon>Fungi</taxon>
        <taxon>Dikarya</taxon>
        <taxon>Basidiomycota</taxon>
        <taxon>Agaricomycotina</taxon>
        <taxon>Agaricomycetes</taxon>
        <taxon>Russulales</taxon>
        <taxon>Auriscalpiaceae</taxon>
        <taxon>Auriscalpium</taxon>
    </lineage>
</organism>